<comment type="cofactor">
    <cofactor evidence="8">
        <name>FAD</name>
        <dbReference type="ChEBI" id="CHEBI:57692"/>
    </cofactor>
    <text evidence="8">Binds 1 FAD per subunit.</text>
</comment>
<evidence type="ECO:0000256" key="10">
    <source>
        <dbReference type="RuleBase" id="RU003691"/>
    </source>
</evidence>
<reference evidence="13 14" key="1">
    <citation type="submission" date="2019-06" db="EMBL/GenBank/DDBJ databases">
        <title>New taxonomy in bacterial strain CC-CFT640, isolated from vineyard.</title>
        <authorList>
            <person name="Lin S.-Y."/>
            <person name="Tsai C.-F."/>
            <person name="Young C.-C."/>
        </authorList>
    </citation>
    <scope>NUCLEOTIDE SEQUENCE [LARGE SCALE GENOMIC DNA]</scope>
    <source>
        <strain evidence="13 14">CC-CFT640</strain>
    </source>
</reference>
<dbReference type="SUPFAM" id="SSF55424">
    <property type="entry name" value="FAD/NAD-linked reductases, dimerisation (C-terminal) domain"/>
    <property type="match status" value="1"/>
</dbReference>
<dbReference type="InterPro" id="IPR023753">
    <property type="entry name" value="FAD/NAD-binding_dom"/>
</dbReference>
<keyword evidence="5 10" id="KW-0560">Oxidoreductase</keyword>
<feature type="binding site" evidence="8">
    <location>
        <begin position="141"/>
        <end position="143"/>
    </location>
    <ligand>
        <name>FAD</name>
        <dbReference type="ChEBI" id="CHEBI:57692"/>
    </ligand>
</feature>
<evidence type="ECO:0000259" key="12">
    <source>
        <dbReference type="Pfam" id="PF07992"/>
    </source>
</evidence>
<dbReference type="Proteomes" id="UP000321638">
    <property type="component" value="Unassembled WGS sequence"/>
</dbReference>
<keyword evidence="8" id="KW-0547">Nucleotide-binding</keyword>
<comment type="similarity">
    <text evidence="1 10">Belongs to the class-I pyridine nucleotide-disulfide oxidoreductase family.</text>
</comment>
<dbReference type="FunFam" id="3.30.390.30:FF:000001">
    <property type="entry name" value="Dihydrolipoyl dehydrogenase"/>
    <property type="match status" value="1"/>
</dbReference>
<dbReference type="InterPro" id="IPR012999">
    <property type="entry name" value="Pyr_OxRdtase_I_AS"/>
</dbReference>
<name>A0A5C8P7M7_9HYPH</name>
<dbReference type="SUPFAM" id="SSF51905">
    <property type="entry name" value="FAD/NAD(P)-binding domain"/>
    <property type="match status" value="1"/>
</dbReference>
<evidence type="ECO:0000256" key="6">
    <source>
        <dbReference type="ARBA" id="ARBA00023157"/>
    </source>
</evidence>
<evidence type="ECO:0000256" key="4">
    <source>
        <dbReference type="ARBA" id="ARBA00022857"/>
    </source>
</evidence>
<dbReference type="InterPro" id="IPR016156">
    <property type="entry name" value="FAD/NAD-linked_Rdtase_dimer_sf"/>
</dbReference>
<keyword evidence="6" id="KW-1015">Disulfide bond</keyword>
<feature type="binding site" evidence="8">
    <location>
        <position position="267"/>
    </location>
    <ligand>
        <name>NAD(+)</name>
        <dbReference type="ChEBI" id="CHEBI:57540"/>
    </ligand>
</feature>
<dbReference type="EMBL" id="VDUZ01000073">
    <property type="protein sequence ID" value="TXL69759.1"/>
    <property type="molecule type" value="Genomic_DNA"/>
</dbReference>
<dbReference type="GO" id="GO:0003955">
    <property type="term" value="F:NAD(P)H dehydrogenase (quinone) activity"/>
    <property type="evidence" value="ECO:0007669"/>
    <property type="project" value="TreeGrafter"/>
</dbReference>
<proteinExistence type="inferred from homology"/>
<keyword evidence="14" id="KW-1185">Reference proteome</keyword>
<evidence type="ECO:0000313" key="14">
    <source>
        <dbReference type="Proteomes" id="UP000321638"/>
    </source>
</evidence>
<feature type="domain" description="FAD/NAD(P)-binding" evidence="12">
    <location>
        <begin position="8"/>
        <end position="322"/>
    </location>
</feature>
<feature type="disulfide bond" description="Redox-active" evidence="9">
    <location>
        <begin position="44"/>
        <end position="49"/>
    </location>
</feature>
<organism evidence="13 14">
    <name type="scientific">Vineibacter terrae</name>
    <dbReference type="NCBI Taxonomy" id="2586908"/>
    <lineage>
        <taxon>Bacteria</taxon>
        <taxon>Pseudomonadati</taxon>
        <taxon>Pseudomonadota</taxon>
        <taxon>Alphaproteobacteria</taxon>
        <taxon>Hyphomicrobiales</taxon>
        <taxon>Vineibacter</taxon>
    </lineage>
</organism>
<keyword evidence="3 8" id="KW-0274">FAD</keyword>
<evidence type="ECO:0000256" key="8">
    <source>
        <dbReference type="PIRSR" id="PIRSR000350-3"/>
    </source>
</evidence>
<evidence type="ECO:0000256" key="1">
    <source>
        <dbReference type="ARBA" id="ARBA00007532"/>
    </source>
</evidence>
<feature type="domain" description="Pyridine nucleotide-disulphide oxidoreductase dimerisation" evidence="11">
    <location>
        <begin position="342"/>
        <end position="450"/>
    </location>
</feature>
<dbReference type="InterPro" id="IPR036188">
    <property type="entry name" value="FAD/NAD-bd_sf"/>
</dbReference>
<dbReference type="Pfam" id="PF07992">
    <property type="entry name" value="Pyr_redox_2"/>
    <property type="match status" value="1"/>
</dbReference>
<evidence type="ECO:0000256" key="2">
    <source>
        <dbReference type="ARBA" id="ARBA00022630"/>
    </source>
</evidence>
<keyword evidence="2 10" id="KW-0285">Flavoprotein</keyword>
<dbReference type="PRINTS" id="PR00411">
    <property type="entry name" value="PNDRDTASEI"/>
</dbReference>
<dbReference type="GO" id="GO:0016668">
    <property type="term" value="F:oxidoreductase activity, acting on a sulfur group of donors, NAD(P) as acceptor"/>
    <property type="evidence" value="ECO:0007669"/>
    <property type="project" value="InterPro"/>
</dbReference>
<keyword evidence="7 10" id="KW-0676">Redox-active center</keyword>
<dbReference type="GO" id="GO:0050660">
    <property type="term" value="F:flavin adenine dinucleotide binding"/>
    <property type="evidence" value="ECO:0007669"/>
    <property type="project" value="TreeGrafter"/>
</dbReference>
<evidence type="ECO:0000256" key="5">
    <source>
        <dbReference type="ARBA" id="ARBA00023002"/>
    </source>
</evidence>
<evidence type="ECO:0000256" key="3">
    <source>
        <dbReference type="ARBA" id="ARBA00022827"/>
    </source>
</evidence>
<evidence type="ECO:0000313" key="13">
    <source>
        <dbReference type="EMBL" id="TXL69759.1"/>
    </source>
</evidence>
<dbReference type="PIRSF" id="PIRSF000350">
    <property type="entry name" value="Mercury_reductase_MerA"/>
    <property type="match status" value="1"/>
</dbReference>
<keyword evidence="8" id="KW-0520">NAD</keyword>
<sequence length="475" mass="50530">MTSRLELDICVIGAGSAGLSLAAGAAQLGLKVALVEHHKMGGDCLNYGCVPSKSLIAAAQVAQTLRRADRFGVGAAEPVVDFAAAMDHVRAVIAAIAPHDSVERFEGLGVRVIQAPARFVSRDEVMAGEIAIRARRFVVATGSRPVAPPVPGLADVPYLTNETLFSNRARPDHLLVVGGGPVGLEMAQAHRRLGARVTVLEAARLMGSDDPELVDVVRRRLASEGIELHEQARILRVERDGVEVAVAIDTGSGERRLAGSHLLVAAGRAPNVEQLDLAAAGIAATPKGITVDKTLRTTNRRVYAIGDVNGLAPFTHMAGAQAALVIRHALFRLPVDVHAGPVPRCTYTDPELAQVGMTEAQARAAHGDTVRVVRWPLTGNDRAQAERETEGLVKVVTDRRGRVLGAGIVGARAGELVQVWCLALARRLKIGAVAQMVVPYPTLGEINKRAAGAYFTERLFSPRTRRIVGWLFRLG</sequence>
<evidence type="ECO:0000259" key="11">
    <source>
        <dbReference type="Pfam" id="PF02852"/>
    </source>
</evidence>
<dbReference type="InterPro" id="IPR004099">
    <property type="entry name" value="Pyr_nucl-diS_OxRdtase_dimer"/>
</dbReference>
<dbReference type="OrthoDB" id="9764616at2"/>
<feature type="binding site" evidence="8">
    <location>
        <position position="307"/>
    </location>
    <ligand>
        <name>FAD</name>
        <dbReference type="ChEBI" id="CHEBI:57692"/>
    </ligand>
</feature>
<dbReference type="PANTHER" id="PTHR43014:SF2">
    <property type="entry name" value="MERCURIC REDUCTASE"/>
    <property type="match status" value="1"/>
</dbReference>
<dbReference type="Pfam" id="PF02852">
    <property type="entry name" value="Pyr_redox_dim"/>
    <property type="match status" value="1"/>
</dbReference>
<dbReference type="AlphaFoldDB" id="A0A5C8P7M7"/>
<dbReference type="Gene3D" id="3.50.50.60">
    <property type="entry name" value="FAD/NAD(P)-binding domain"/>
    <property type="match status" value="2"/>
</dbReference>
<comment type="caution">
    <text evidence="13">The sequence shown here is derived from an EMBL/GenBank/DDBJ whole genome shotgun (WGS) entry which is preliminary data.</text>
</comment>
<dbReference type="RefSeq" id="WP_147852191.1">
    <property type="nucleotide sequence ID" value="NZ_VDUZ01000073.1"/>
</dbReference>
<dbReference type="InterPro" id="IPR001100">
    <property type="entry name" value="Pyr_nuc-diS_OxRdtase"/>
</dbReference>
<dbReference type="PRINTS" id="PR00368">
    <property type="entry name" value="FADPNR"/>
</dbReference>
<evidence type="ECO:0000256" key="7">
    <source>
        <dbReference type="ARBA" id="ARBA00023284"/>
    </source>
</evidence>
<feature type="binding site" evidence="8">
    <location>
        <begin position="178"/>
        <end position="185"/>
    </location>
    <ligand>
        <name>NAD(+)</name>
        <dbReference type="ChEBI" id="CHEBI:57540"/>
    </ligand>
</feature>
<feature type="binding site" evidence="8">
    <location>
        <position position="201"/>
    </location>
    <ligand>
        <name>NAD(+)</name>
        <dbReference type="ChEBI" id="CHEBI:57540"/>
    </ligand>
</feature>
<dbReference type="PROSITE" id="PS00076">
    <property type="entry name" value="PYRIDINE_REDOX_1"/>
    <property type="match status" value="1"/>
</dbReference>
<gene>
    <name evidence="13" type="ORF">FHP25_37790</name>
</gene>
<dbReference type="PANTHER" id="PTHR43014">
    <property type="entry name" value="MERCURIC REDUCTASE"/>
    <property type="match status" value="1"/>
</dbReference>
<evidence type="ECO:0000256" key="9">
    <source>
        <dbReference type="PIRSR" id="PIRSR000350-4"/>
    </source>
</evidence>
<accession>A0A5C8P7M7</accession>
<keyword evidence="4" id="KW-0521">NADP</keyword>
<dbReference type="Gene3D" id="3.30.390.30">
    <property type="match status" value="1"/>
</dbReference>
<protein>
    <submittedName>
        <fullName evidence="13">Dihydrolipoamide dehydrogenase</fullName>
    </submittedName>
</protein>
<feature type="binding site" evidence="8">
    <location>
        <position position="53"/>
    </location>
    <ligand>
        <name>FAD</name>
        <dbReference type="ChEBI" id="CHEBI:57692"/>
    </ligand>
</feature>